<dbReference type="GO" id="GO:0003676">
    <property type="term" value="F:nucleic acid binding"/>
    <property type="evidence" value="ECO:0007669"/>
    <property type="project" value="InterPro"/>
</dbReference>
<dbReference type="InterPro" id="IPR001584">
    <property type="entry name" value="Integrase_cat-core"/>
</dbReference>
<feature type="domain" description="Integrase catalytic" evidence="1">
    <location>
        <begin position="1"/>
        <end position="75"/>
    </location>
</feature>
<dbReference type="Gramene" id="C.cajan_32464.t">
    <property type="protein sequence ID" value="C.cajan_32464.t.cds1"/>
    <property type="gene ID" value="C.cajan_32464"/>
</dbReference>
<dbReference type="SUPFAM" id="SSF53098">
    <property type="entry name" value="Ribonuclease H-like"/>
    <property type="match status" value="1"/>
</dbReference>
<proteinExistence type="predicted"/>
<dbReference type="Proteomes" id="UP000075243">
    <property type="component" value="Unassembled WGS sequence"/>
</dbReference>
<gene>
    <name evidence="2" type="ORF">KK1_032221</name>
</gene>
<dbReference type="InterPro" id="IPR012337">
    <property type="entry name" value="RNaseH-like_sf"/>
</dbReference>
<reference evidence="2" key="1">
    <citation type="journal article" date="2012" name="Nat. Biotechnol.">
        <title>Draft genome sequence of pigeonpea (Cajanus cajan), an orphan legume crop of resource-poor farmers.</title>
        <authorList>
            <person name="Varshney R.K."/>
            <person name="Chen W."/>
            <person name="Li Y."/>
            <person name="Bharti A.K."/>
            <person name="Saxena R.K."/>
            <person name="Schlueter J.A."/>
            <person name="Donoghue M.T."/>
            <person name="Azam S."/>
            <person name="Fan G."/>
            <person name="Whaley A.M."/>
            <person name="Farmer A.D."/>
            <person name="Sheridan J."/>
            <person name="Iwata A."/>
            <person name="Tuteja R."/>
            <person name="Penmetsa R.V."/>
            <person name="Wu W."/>
            <person name="Upadhyaya H.D."/>
            <person name="Yang S.P."/>
            <person name="Shah T."/>
            <person name="Saxena K.B."/>
            <person name="Michael T."/>
            <person name="McCombie W.R."/>
            <person name="Yang B."/>
            <person name="Zhang G."/>
            <person name="Yang H."/>
            <person name="Wang J."/>
            <person name="Spillane C."/>
            <person name="Cook D.R."/>
            <person name="May G.D."/>
            <person name="Xu X."/>
            <person name="Jackson S.A."/>
        </authorList>
    </citation>
    <scope>NUCLEOTIDE SEQUENCE [LARGE SCALE GENOMIC DNA]</scope>
</reference>
<dbReference type="PANTHER" id="PTHR47266">
    <property type="entry name" value="ENDONUCLEASE-RELATED"/>
    <property type="match status" value="1"/>
</dbReference>
<dbReference type="EMBL" id="KQ483565">
    <property type="protein sequence ID" value="KYP46228.1"/>
    <property type="molecule type" value="Genomic_DNA"/>
</dbReference>
<protein>
    <submittedName>
        <fullName evidence="2">Retrotransposable element Tf2</fullName>
    </submittedName>
</protein>
<dbReference type="InterPro" id="IPR052160">
    <property type="entry name" value="Gypsy_RT_Integrase-like"/>
</dbReference>
<keyword evidence="3" id="KW-1185">Reference proteome</keyword>
<evidence type="ECO:0000259" key="1">
    <source>
        <dbReference type="PROSITE" id="PS50994"/>
    </source>
</evidence>
<dbReference type="InterPro" id="IPR036397">
    <property type="entry name" value="RNaseH_sf"/>
</dbReference>
<dbReference type="AlphaFoldDB" id="A0A151RUK2"/>
<dbReference type="GO" id="GO:0015074">
    <property type="term" value="P:DNA integration"/>
    <property type="evidence" value="ECO:0007669"/>
    <property type="project" value="InterPro"/>
</dbReference>
<dbReference type="Gene3D" id="3.30.420.10">
    <property type="entry name" value="Ribonuclease H-like superfamily/Ribonuclease H"/>
    <property type="match status" value="1"/>
</dbReference>
<sequence>MAFQGVQIQLSTSYHPQTDGQSEVVNRCLETYLRCMCADSPQNWSKWLPMAEWWYNTTYHIAIKATPYEIMYGQPPPIYLPYLPGESKVELVDRSLRKREEMLKLIKFHLRRA</sequence>
<organism evidence="2 3">
    <name type="scientific">Cajanus cajan</name>
    <name type="common">Pigeon pea</name>
    <name type="synonym">Cajanus indicus</name>
    <dbReference type="NCBI Taxonomy" id="3821"/>
    <lineage>
        <taxon>Eukaryota</taxon>
        <taxon>Viridiplantae</taxon>
        <taxon>Streptophyta</taxon>
        <taxon>Embryophyta</taxon>
        <taxon>Tracheophyta</taxon>
        <taxon>Spermatophyta</taxon>
        <taxon>Magnoliopsida</taxon>
        <taxon>eudicotyledons</taxon>
        <taxon>Gunneridae</taxon>
        <taxon>Pentapetalae</taxon>
        <taxon>rosids</taxon>
        <taxon>fabids</taxon>
        <taxon>Fabales</taxon>
        <taxon>Fabaceae</taxon>
        <taxon>Papilionoideae</taxon>
        <taxon>50 kb inversion clade</taxon>
        <taxon>NPAAA clade</taxon>
        <taxon>indigoferoid/millettioid clade</taxon>
        <taxon>Phaseoleae</taxon>
        <taxon>Cajanus</taxon>
    </lineage>
</organism>
<accession>A0A151RUK2</accession>
<dbReference type="PROSITE" id="PS50994">
    <property type="entry name" value="INTEGRASE"/>
    <property type="match status" value="1"/>
</dbReference>
<evidence type="ECO:0000313" key="3">
    <source>
        <dbReference type="Proteomes" id="UP000075243"/>
    </source>
</evidence>
<name>A0A151RUK2_CAJCA</name>
<evidence type="ECO:0000313" key="2">
    <source>
        <dbReference type="EMBL" id="KYP46228.1"/>
    </source>
</evidence>
<dbReference type="OMA" id="CADSPQN"/>